<dbReference type="GO" id="GO:0005829">
    <property type="term" value="C:cytosol"/>
    <property type="evidence" value="ECO:0007669"/>
    <property type="project" value="TreeGrafter"/>
</dbReference>
<keyword evidence="2" id="KW-0067">ATP-binding</keyword>
<dbReference type="STRING" id="314230.DSM3645_16095"/>
<dbReference type="GO" id="GO:0005524">
    <property type="term" value="F:ATP binding"/>
    <property type="evidence" value="ECO:0007669"/>
    <property type="project" value="UniProtKB-KW"/>
</dbReference>
<evidence type="ECO:0000313" key="4">
    <source>
        <dbReference type="Proteomes" id="UP000004358"/>
    </source>
</evidence>
<sequence>MLARQNSNSAITPNVPLAVIYGAERRAGVTTLCLNVGAVIAESGRRVVIVDLDFESDGLAQLCGQGAVASISDLANSRVDLHESLLPGAHGALLLPTHAETGSLHAIRPQSLQRLTDQLQRLGRHADVVLIDAGSRPTPLTEILWRRAEHFVLTACSARSSLTAGYAAVRHLLESAPRANFGLLLNRVSAAQPEEPIIAGFNRVCQRHAGAAAIGVGAVRHALEVGAAQASCDAFSVRYPQSAVAGDLANIAQRLSSLVFDAPTKQLDRRAA</sequence>
<dbReference type="eggNOG" id="COG0455">
    <property type="taxonomic scope" value="Bacteria"/>
</dbReference>
<dbReference type="PANTHER" id="PTHR43384">
    <property type="entry name" value="SEPTUM SITE-DETERMINING PROTEIN MIND HOMOLOG, CHLOROPLASTIC-RELATED"/>
    <property type="match status" value="1"/>
</dbReference>
<dbReference type="InterPro" id="IPR050625">
    <property type="entry name" value="ParA/MinD_ATPase"/>
</dbReference>
<keyword evidence="1" id="KW-0547">Nucleotide-binding</keyword>
<dbReference type="GO" id="GO:0051782">
    <property type="term" value="P:negative regulation of cell division"/>
    <property type="evidence" value="ECO:0007669"/>
    <property type="project" value="TreeGrafter"/>
</dbReference>
<dbReference type="SUPFAM" id="SSF52540">
    <property type="entry name" value="P-loop containing nucleoside triphosphate hydrolases"/>
    <property type="match status" value="1"/>
</dbReference>
<comment type="caution">
    <text evidence="3">The sequence shown here is derived from an EMBL/GenBank/DDBJ whole genome shotgun (WGS) entry which is preliminary data.</text>
</comment>
<reference evidence="3 4" key="1">
    <citation type="submission" date="2006-02" db="EMBL/GenBank/DDBJ databases">
        <authorList>
            <person name="Amann R."/>
            <person name="Ferriera S."/>
            <person name="Johnson J."/>
            <person name="Kravitz S."/>
            <person name="Halpern A."/>
            <person name="Remington K."/>
            <person name="Beeson K."/>
            <person name="Tran B."/>
            <person name="Rogers Y.-H."/>
            <person name="Friedman R."/>
            <person name="Venter J.C."/>
        </authorList>
    </citation>
    <scope>NUCLEOTIDE SEQUENCE [LARGE SCALE GENOMIC DNA]</scope>
    <source>
        <strain evidence="3 4">DSM 3645</strain>
    </source>
</reference>
<dbReference type="EMBL" id="AANZ01000025">
    <property type="protein sequence ID" value="EAQ77985.1"/>
    <property type="molecule type" value="Genomic_DNA"/>
</dbReference>
<dbReference type="Proteomes" id="UP000004358">
    <property type="component" value="Unassembled WGS sequence"/>
</dbReference>
<accession>A3ZZN8</accession>
<evidence type="ECO:0000256" key="1">
    <source>
        <dbReference type="ARBA" id="ARBA00022741"/>
    </source>
</evidence>
<name>A3ZZN8_9BACT</name>
<dbReference type="Gene3D" id="3.40.50.300">
    <property type="entry name" value="P-loop containing nucleotide triphosphate hydrolases"/>
    <property type="match status" value="1"/>
</dbReference>
<dbReference type="PANTHER" id="PTHR43384:SF6">
    <property type="entry name" value="SEPTUM SITE-DETERMINING PROTEIN MIND HOMOLOG, CHLOROPLASTIC"/>
    <property type="match status" value="1"/>
</dbReference>
<keyword evidence="3" id="KW-0966">Cell projection</keyword>
<dbReference type="GO" id="GO:0016887">
    <property type="term" value="F:ATP hydrolysis activity"/>
    <property type="evidence" value="ECO:0007669"/>
    <property type="project" value="TreeGrafter"/>
</dbReference>
<dbReference type="AlphaFoldDB" id="A3ZZN8"/>
<keyword evidence="3" id="KW-0282">Flagellum</keyword>
<evidence type="ECO:0000313" key="3">
    <source>
        <dbReference type="EMBL" id="EAQ77985.1"/>
    </source>
</evidence>
<dbReference type="GO" id="GO:0009898">
    <property type="term" value="C:cytoplasmic side of plasma membrane"/>
    <property type="evidence" value="ECO:0007669"/>
    <property type="project" value="TreeGrafter"/>
</dbReference>
<protein>
    <submittedName>
        <fullName evidence="3">Putative flagellar biosynthesis protein FlhG</fullName>
    </submittedName>
</protein>
<evidence type="ECO:0000256" key="2">
    <source>
        <dbReference type="ARBA" id="ARBA00022840"/>
    </source>
</evidence>
<dbReference type="HOGENOM" id="CLU_1021821_0_0_0"/>
<gene>
    <name evidence="3" type="ORF">DSM3645_16095</name>
</gene>
<organism evidence="3 4">
    <name type="scientific">Blastopirellula marina DSM 3645</name>
    <dbReference type="NCBI Taxonomy" id="314230"/>
    <lineage>
        <taxon>Bacteria</taxon>
        <taxon>Pseudomonadati</taxon>
        <taxon>Planctomycetota</taxon>
        <taxon>Planctomycetia</taxon>
        <taxon>Pirellulales</taxon>
        <taxon>Pirellulaceae</taxon>
        <taxon>Blastopirellula</taxon>
    </lineage>
</organism>
<proteinExistence type="predicted"/>
<dbReference type="InterPro" id="IPR027417">
    <property type="entry name" value="P-loop_NTPase"/>
</dbReference>
<keyword evidence="3" id="KW-0969">Cilium</keyword>